<proteinExistence type="predicted"/>
<protein>
    <submittedName>
        <fullName evidence="2">Uncharacterized protein</fullName>
    </submittedName>
</protein>
<dbReference type="InterPro" id="IPR029045">
    <property type="entry name" value="ClpP/crotonase-like_dom_sf"/>
</dbReference>
<evidence type="ECO:0000313" key="3">
    <source>
        <dbReference type="Proteomes" id="UP000252680"/>
    </source>
</evidence>
<dbReference type="Gene3D" id="3.90.226.10">
    <property type="entry name" value="2-enoyl-CoA Hydratase, Chain A, domain 1"/>
    <property type="match status" value="1"/>
</dbReference>
<keyword evidence="1" id="KW-0732">Signal</keyword>
<accession>A0A365YR89</accession>
<dbReference type="AlphaFoldDB" id="A0A365YR89"/>
<keyword evidence="3" id="KW-1185">Reference proteome</keyword>
<gene>
    <name evidence="2" type="ORF">NJLHNGOC_13395</name>
</gene>
<comment type="caution">
    <text evidence="2">The sequence shown here is derived from an EMBL/GenBank/DDBJ whole genome shotgun (WGS) entry which is preliminary data.</text>
</comment>
<dbReference type="SUPFAM" id="SSF52096">
    <property type="entry name" value="ClpP/crotonase"/>
    <property type="match status" value="1"/>
</dbReference>
<dbReference type="RefSeq" id="WP_113596818.1">
    <property type="nucleotide sequence ID" value="NZ_QEXL01000020.1"/>
</dbReference>
<name>A0A365YR89_9PROT</name>
<feature type="chain" id="PRO_5016917082" evidence="1">
    <location>
        <begin position="23"/>
        <end position="535"/>
    </location>
</feature>
<organism evidence="2 3">
    <name type="scientific">Novacetimonas cocois</name>
    <dbReference type="NCBI Taxonomy" id="1747507"/>
    <lineage>
        <taxon>Bacteria</taxon>
        <taxon>Pseudomonadati</taxon>
        <taxon>Pseudomonadota</taxon>
        <taxon>Alphaproteobacteria</taxon>
        <taxon>Acetobacterales</taxon>
        <taxon>Acetobacteraceae</taxon>
        <taxon>Novacetimonas</taxon>
    </lineage>
</organism>
<dbReference type="OrthoDB" id="7266775at2"/>
<evidence type="ECO:0000256" key="1">
    <source>
        <dbReference type="SAM" id="SignalP"/>
    </source>
</evidence>
<reference evidence="2 3" key="1">
    <citation type="submission" date="2018-05" db="EMBL/GenBank/DDBJ databases">
        <title>Komagataeibacter cocois sp. nov., for a novel cellulose- producing strain isolated from coconut milk.</title>
        <authorList>
            <person name="Liu L."/>
            <person name="Wang Y."/>
            <person name="Liu S."/>
            <person name="Bi J."/>
            <person name="Chen H."/>
            <person name="Deng J."/>
            <person name="Zhang C."/>
            <person name="Hu Q."/>
            <person name="Li C."/>
        </authorList>
    </citation>
    <scope>NUCLEOTIDE SEQUENCE [LARGE SCALE GENOMIC DNA]</scope>
    <source>
        <strain evidence="2 3">WE7</strain>
    </source>
</reference>
<dbReference type="EMBL" id="QEXL01000020">
    <property type="protein sequence ID" value="RBM05270.1"/>
    <property type="molecule type" value="Genomic_DNA"/>
</dbReference>
<feature type="signal peptide" evidence="1">
    <location>
        <begin position="1"/>
        <end position="22"/>
    </location>
</feature>
<sequence>MRIRLLSVLAMMANIICSPCQATPIADAWHTIAVEDSNAALKLIETGHPGAAPELGDAAFQARLVLAKAHVAERLPQVTDYPAYAALMAGLAADFQDGHIWNNAIVGAQRINTSGILLIRQDGHWVVGAQQTLDGEPDIKGSVLLGCDGKDADSWAFPRIAQFRGDPELEAIRSSAAGWLLLDEGNPFLVRPTHCRFVRPGGQPKDVTLHWHPALTAHVREAVRQIARHGDAGLSVMPFSGGWWIGLDTFEDEAQKFVDLVRNNQAALRTAPMVVIDLRGNGDGNSRYSDAIARSLVGDPRFAAAQVPLPACSGDYWRVSPGTLATLQNDLAHAEAEHDTAGISFYQPVVSDMKQAIASHREFSPALPACARNALAVDQDTAPRSLPPSKMKGRLVLITDHNCFSSCLIVANLFRRLGAVPCGGSNGSIHPLHGSKGRNPAIKAARLFNASEGRNRDRQLWTLYARDRVSRCAQRRYCAENVGCRIARPKVRERHWRVGSRSVASMQSRSLSNYRNNYRNTIVDLCNIHELFIIK</sequence>
<dbReference type="Proteomes" id="UP000252680">
    <property type="component" value="Unassembled WGS sequence"/>
</dbReference>
<evidence type="ECO:0000313" key="2">
    <source>
        <dbReference type="EMBL" id="RBM05270.1"/>
    </source>
</evidence>